<dbReference type="AlphaFoldDB" id="A0A3M8WWT2"/>
<dbReference type="PANTHER" id="PTHR46649:SF4">
    <property type="entry name" value="HALOACID DEHALOGENASE-LIKE HYDROLASE (HAD) SUPERFAMILY PROTEIN"/>
    <property type="match status" value="1"/>
</dbReference>
<dbReference type="InterPro" id="IPR023214">
    <property type="entry name" value="HAD_sf"/>
</dbReference>
<dbReference type="SFLD" id="SFLDS00003">
    <property type="entry name" value="Haloacid_Dehalogenase"/>
    <property type="match status" value="1"/>
</dbReference>
<dbReference type="GO" id="GO:0016787">
    <property type="term" value="F:hydrolase activity"/>
    <property type="evidence" value="ECO:0007669"/>
    <property type="project" value="UniProtKB-KW"/>
</dbReference>
<dbReference type="InterPro" id="IPR036412">
    <property type="entry name" value="HAD-like_sf"/>
</dbReference>
<dbReference type="EMBL" id="RIBZ01000094">
    <property type="protein sequence ID" value="RNG33510.1"/>
    <property type="molecule type" value="Genomic_DNA"/>
</dbReference>
<dbReference type="PRINTS" id="PR00413">
    <property type="entry name" value="HADHALOGNASE"/>
</dbReference>
<sequence length="235" mass="25252">MAKMVAAVLWDFAWTLMAPEPAGRWLARGLAEAGVRVRAEEQAAWAAKAAHAGFPGPATPRRDLTPDQLAAWRHRALGPEIHEAVYRGLLERAGLPWPQAAQALYRRHMAADGWQRYPDAVHVLKRLTTAGVACGVVSNIGWDIRVPLDSAGLLPYLGTVVCSYEEGVRKPDPALFAIACERLGVDPARTLMVGDSPRADSGGEPLGIRTVLVSPQPPDRRPAGLLPVLAAAQLC</sequence>
<keyword evidence="2" id="KW-1185">Reference proteome</keyword>
<dbReference type="Gene3D" id="3.40.50.1000">
    <property type="entry name" value="HAD superfamily/HAD-like"/>
    <property type="match status" value="1"/>
</dbReference>
<organism evidence="1 2">
    <name type="scientific">Streptomyces botrytidirepellens</name>
    <dbReference type="NCBI Taxonomy" id="2486417"/>
    <lineage>
        <taxon>Bacteria</taxon>
        <taxon>Bacillati</taxon>
        <taxon>Actinomycetota</taxon>
        <taxon>Actinomycetes</taxon>
        <taxon>Kitasatosporales</taxon>
        <taxon>Streptomycetaceae</taxon>
        <taxon>Streptomyces</taxon>
    </lineage>
</organism>
<name>A0A3M8WWT2_9ACTN</name>
<gene>
    <name evidence="1" type="ORF">EEJ42_07330</name>
</gene>
<dbReference type="Pfam" id="PF00702">
    <property type="entry name" value="Hydrolase"/>
    <property type="match status" value="1"/>
</dbReference>
<accession>A0A3M8WWT2</accession>
<evidence type="ECO:0000313" key="1">
    <source>
        <dbReference type="EMBL" id="RNG33510.1"/>
    </source>
</evidence>
<reference evidence="1 2" key="1">
    <citation type="submission" date="2018-11" db="EMBL/GenBank/DDBJ databases">
        <title>The Potential of Streptomyces as Biocontrol Agents against the Tomato grey mould, Botrytis cinerea (Gray mold) Frontiers in Microbiology.</title>
        <authorList>
            <person name="Li D."/>
        </authorList>
    </citation>
    <scope>NUCLEOTIDE SEQUENCE [LARGE SCALE GENOMIC DNA]</scope>
    <source>
        <strain evidence="1 2">NEAU-LD23</strain>
    </source>
</reference>
<keyword evidence="1" id="KW-0378">Hydrolase</keyword>
<dbReference type="Proteomes" id="UP000275401">
    <property type="component" value="Unassembled WGS sequence"/>
</dbReference>
<dbReference type="SFLD" id="SFLDG01129">
    <property type="entry name" value="C1.5:_HAD__Beta-PGM__Phosphata"/>
    <property type="match status" value="1"/>
</dbReference>
<dbReference type="InterPro" id="IPR006439">
    <property type="entry name" value="HAD-SF_hydro_IA"/>
</dbReference>
<dbReference type="NCBIfam" id="TIGR01509">
    <property type="entry name" value="HAD-SF-IA-v3"/>
    <property type="match status" value="1"/>
</dbReference>
<evidence type="ECO:0000313" key="2">
    <source>
        <dbReference type="Proteomes" id="UP000275401"/>
    </source>
</evidence>
<dbReference type="NCBIfam" id="TIGR01549">
    <property type="entry name" value="HAD-SF-IA-v1"/>
    <property type="match status" value="1"/>
</dbReference>
<dbReference type="SUPFAM" id="SSF56784">
    <property type="entry name" value="HAD-like"/>
    <property type="match status" value="1"/>
</dbReference>
<proteinExistence type="predicted"/>
<comment type="caution">
    <text evidence="1">The sequence shown here is derived from an EMBL/GenBank/DDBJ whole genome shotgun (WGS) entry which is preliminary data.</text>
</comment>
<protein>
    <submittedName>
        <fullName evidence="1">HAD family hydrolase</fullName>
    </submittedName>
</protein>
<dbReference type="PANTHER" id="PTHR46649">
    <property type="match status" value="1"/>
</dbReference>